<reference evidence="7" key="2">
    <citation type="submission" date="2011-02" db="EMBL/GenBank/DDBJ databases">
        <title>The complete genome of Pedobacter saltans DSM 12145.</title>
        <authorList>
            <consortium name="US DOE Joint Genome Institute (JGI-PGF)"/>
            <person name="Lucas S."/>
            <person name="Copeland A."/>
            <person name="Lapidus A."/>
            <person name="Bruce D."/>
            <person name="Goodwin L."/>
            <person name="Pitluck S."/>
            <person name="Kyrpides N."/>
            <person name="Mavromatis K."/>
            <person name="Pagani I."/>
            <person name="Ivanova N."/>
            <person name="Ovchinnikova G."/>
            <person name="Lu M."/>
            <person name="Detter J.C."/>
            <person name="Han C."/>
            <person name="Land M."/>
            <person name="Hauser L."/>
            <person name="Markowitz V."/>
            <person name="Cheng J.-F."/>
            <person name="Hugenholtz P."/>
            <person name="Woyke T."/>
            <person name="Wu D."/>
            <person name="Tindall B."/>
            <person name="Pomrenke H.G."/>
            <person name="Brambilla E."/>
            <person name="Klenk H.-P."/>
            <person name="Eisen J.A."/>
        </authorList>
    </citation>
    <scope>NUCLEOTIDE SEQUENCE [LARGE SCALE GENOMIC DNA]</scope>
    <source>
        <strain evidence="7">ATCC 51119 / DSM 12145 / JCM 21818 / LMG 10337 / NBRC 100064 / NCIMB 13643</strain>
    </source>
</reference>
<evidence type="ECO:0000256" key="3">
    <source>
        <dbReference type="ARBA" id="ARBA00023295"/>
    </source>
</evidence>
<dbReference type="InterPro" id="IPR011050">
    <property type="entry name" value="Pectin_lyase_fold/virulence"/>
</dbReference>
<reference evidence="6 7" key="1">
    <citation type="journal article" date="2011" name="Stand. Genomic Sci.">
        <title>Complete genome sequence of the gliding, heparinolytic Pedobacter saltans type strain (113).</title>
        <authorList>
            <person name="Liolios K."/>
            <person name="Sikorski J."/>
            <person name="Lu M."/>
            <person name="Nolan M."/>
            <person name="Lapidus A."/>
            <person name="Lucas S."/>
            <person name="Hammon N."/>
            <person name="Deshpande S."/>
            <person name="Cheng J.F."/>
            <person name="Tapia R."/>
            <person name="Han C."/>
            <person name="Goodwin L."/>
            <person name="Pitluck S."/>
            <person name="Huntemann M."/>
            <person name="Ivanova N."/>
            <person name="Pagani I."/>
            <person name="Mavromatis K."/>
            <person name="Ovchinikova G."/>
            <person name="Pati A."/>
            <person name="Chen A."/>
            <person name="Palaniappan K."/>
            <person name="Land M."/>
            <person name="Hauser L."/>
            <person name="Brambilla E.M."/>
            <person name="Kotsyurbenko O."/>
            <person name="Rohde M."/>
            <person name="Tindall B.J."/>
            <person name="Abt B."/>
            <person name="Goker M."/>
            <person name="Detter J.C."/>
            <person name="Woyke T."/>
            <person name="Bristow J."/>
            <person name="Eisen J.A."/>
            <person name="Markowitz V."/>
            <person name="Hugenholtz P."/>
            <person name="Klenk H.P."/>
            <person name="Kyrpides N.C."/>
        </authorList>
    </citation>
    <scope>NUCLEOTIDE SEQUENCE [LARGE SCALE GENOMIC DNA]</scope>
    <source>
        <strain evidence="7">ATCC 51119 / DSM 12145 / JCM 21818 / LMG 10337 / NBRC 100064 / NCIMB 13643</strain>
    </source>
</reference>
<dbReference type="SMART" id="SM00710">
    <property type="entry name" value="PbH1"/>
    <property type="match status" value="5"/>
</dbReference>
<feature type="domain" description="Rhamnogalacturonase A/B/Epimerase-like pectate lyase" evidence="5">
    <location>
        <begin position="55"/>
        <end position="123"/>
    </location>
</feature>
<dbReference type="InterPro" id="IPR006626">
    <property type="entry name" value="PbH1"/>
</dbReference>
<organism evidence="6 7">
    <name type="scientific">Pseudopedobacter saltans (strain ATCC 51119 / DSM 12145 / JCM 21818 / CCUG 39354 / LMG 10337 / NBRC 100064 / NCIMB 13643)</name>
    <name type="common">Pedobacter saltans</name>
    <dbReference type="NCBI Taxonomy" id="762903"/>
    <lineage>
        <taxon>Bacteria</taxon>
        <taxon>Pseudomonadati</taxon>
        <taxon>Bacteroidota</taxon>
        <taxon>Sphingobacteriia</taxon>
        <taxon>Sphingobacteriales</taxon>
        <taxon>Sphingobacteriaceae</taxon>
        <taxon>Pseudopedobacter</taxon>
    </lineage>
</organism>
<dbReference type="Pfam" id="PF12708">
    <property type="entry name" value="Pect-lyase_RHGA_epim"/>
    <property type="match status" value="1"/>
</dbReference>
<dbReference type="GO" id="GO:0004650">
    <property type="term" value="F:polygalacturonase activity"/>
    <property type="evidence" value="ECO:0007669"/>
    <property type="project" value="InterPro"/>
</dbReference>
<dbReference type="OrthoDB" id="9795222at2"/>
<evidence type="ECO:0000259" key="5">
    <source>
        <dbReference type="Pfam" id="PF12708"/>
    </source>
</evidence>
<dbReference type="eggNOG" id="COG5434">
    <property type="taxonomic scope" value="Bacteria"/>
</dbReference>
<dbReference type="Proteomes" id="UP000000310">
    <property type="component" value="Chromosome"/>
</dbReference>
<dbReference type="InterPro" id="IPR012334">
    <property type="entry name" value="Pectin_lyas_fold"/>
</dbReference>
<protein>
    <submittedName>
        <fullName evidence="6">Glycoside hydrolase family 28</fullName>
    </submittedName>
</protein>
<evidence type="ECO:0000256" key="4">
    <source>
        <dbReference type="RuleBase" id="RU361169"/>
    </source>
</evidence>
<dbReference type="HOGENOM" id="CLU_016031_8_4_10"/>
<dbReference type="Gene3D" id="2.160.20.10">
    <property type="entry name" value="Single-stranded right-handed beta-helix, Pectin lyase-like"/>
    <property type="match status" value="1"/>
</dbReference>
<proteinExistence type="inferred from homology"/>
<dbReference type="PANTHER" id="PTHR31339">
    <property type="entry name" value="PECTIN LYASE-RELATED"/>
    <property type="match status" value="1"/>
</dbReference>
<dbReference type="STRING" id="762903.Pedsa_3630"/>
<dbReference type="InterPro" id="IPR000743">
    <property type="entry name" value="Glyco_hydro_28"/>
</dbReference>
<dbReference type="RefSeq" id="WP_013634642.1">
    <property type="nucleotide sequence ID" value="NC_015177.1"/>
</dbReference>
<dbReference type="GO" id="GO:0005975">
    <property type="term" value="P:carbohydrate metabolic process"/>
    <property type="evidence" value="ECO:0007669"/>
    <property type="project" value="InterPro"/>
</dbReference>
<evidence type="ECO:0000313" key="7">
    <source>
        <dbReference type="Proteomes" id="UP000000310"/>
    </source>
</evidence>
<evidence type="ECO:0000256" key="2">
    <source>
        <dbReference type="ARBA" id="ARBA00022801"/>
    </source>
</evidence>
<accession>F0S4Y5</accession>
<keyword evidence="3 4" id="KW-0326">Glycosidase</keyword>
<gene>
    <name evidence="6" type="ordered locus">Pedsa_3630</name>
</gene>
<keyword evidence="7" id="KW-1185">Reference proteome</keyword>
<dbReference type="AlphaFoldDB" id="F0S4Y5"/>
<dbReference type="InterPro" id="IPR051801">
    <property type="entry name" value="GH28_Enzymes"/>
</dbReference>
<comment type="similarity">
    <text evidence="1 4">Belongs to the glycosyl hydrolase 28 family.</text>
</comment>
<evidence type="ECO:0000313" key="6">
    <source>
        <dbReference type="EMBL" id="ADY54159.1"/>
    </source>
</evidence>
<dbReference type="EMBL" id="CP002545">
    <property type="protein sequence ID" value="ADY54159.1"/>
    <property type="molecule type" value="Genomic_DNA"/>
</dbReference>
<dbReference type="KEGG" id="psn:Pedsa_3630"/>
<dbReference type="SUPFAM" id="SSF51126">
    <property type="entry name" value="Pectin lyase-like"/>
    <property type="match status" value="1"/>
</dbReference>
<sequence>MKPVNQNQNETLTRRKWLGKLSVPAAAVLGVPLLGNEVFAARKEEQPLSSLGQKIFNVKDFGAKGDSTTLDTVAVQTAIDKCAEAKEGIVLIPEGTFIIGTIRLKDYVTLHLSAGGVLKGSPKREDYTAGEGIPTGNGNIVMLYASNARNVSITGTGTIDGNGEAFFTGKGDNTGPNSTGGGYFDRPHLLIFYKCNQLRLEDTFYTKSAYHCFRILQCEQVDINGVVIYNRVNRNNDGFHFNSCKYVHVTNCDVRCQDDACALFGSNQFVTISNSSFSTRWSIFRFGSGDPQNITISNCIIYDTYGCAIKISSGNVRLENFIFSNIVMRNVTGPIGIGFGGSTNAQDKVYMKNLIFSSITAQVVNKPQEHPDIKFSLNIFPGEHYSCITLNALKGHYIENVTFSDIHVQYQGGGSKELAQKQNIPQKSREYFTVWEEEPFGPPAYGFYARNVKNLRLNNIRLEYDEPDARSAMILENVQEAQMGNIALKGGMEAEATIQLKGCSDIIFTSPMLLSSSQAFLKLEESKNIVVDGGLIQKAKKKVVFGKNSSIKDILLRV</sequence>
<dbReference type="Pfam" id="PF00295">
    <property type="entry name" value="Glyco_hydro_28"/>
    <property type="match status" value="1"/>
</dbReference>
<evidence type="ECO:0000256" key="1">
    <source>
        <dbReference type="ARBA" id="ARBA00008834"/>
    </source>
</evidence>
<dbReference type="InterPro" id="IPR024535">
    <property type="entry name" value="RHGA/B-epi-like_pectate_lyase"/>
</dbReference>
<dbReference type="PANTHER" id="PTHR31339:SF9">
    <property type="entry name" value="PLASMIN AND FIBRONECTIN-BINDING PROTEIN A"/>
    <property type="match status" value="1"/>
</dbReference>
<keyword evidence="2 4" id="KW-0378">Hydrolase</keyword>
<name>F0S4Y5_PSESL</name>